<evidence type="ECO:0000256" key="7">
    <source>
        <dbReference type="ARBA" id="ARBA00023242"/>
    </source>
</evidence>
<reference evidence="10" key="1">
    <citation type="journal article" date="2020" name="Stud. Mycol.">
        <title>101 Dothideomycetes genomes: a test case for predicting lifestyles and emergence of pathogens.</title>
        <authorList>
            <person name="Haridas S."/>
            <person name="Albert R."/>
            <person name="Binder M."/>
            <person name="Bloem J."/>
            <person name="Labutti K."/>
            <person name="Salamov A."/>
            <person name="Andreopoulos B."/>
            <person name="Baker S."/>
            <person name="Barry K."/>
            <person name="Bills G."/>
            <person name="Bluhm B."/>
            <person name="Cannon C."/>
            <person name="Castanera R."/>
            <person name="Culley D."/>
            <person name="Daum C."/>
            <person name="Ezra D."/>
            <person name="Gonzalez J."/>
            <person name="Henrissat B."/>
            <person name="Kuo A."/>
            <person name="Liang C."/>
            <person name="Lipzen A."/>
            <person name="Lutzoni F."/>
            <person name="Magnuson J."/>
            <person name="Mondo S."/>
            <person name="Nolan M."/>
            <person name="Ohm R."/>
            <person name="Pangilinan J."/>
            <person name="Park H.-J."/>
            <person name="Ramirez L."/>
            <person name="Alfaro M."/>
            <person name="Sun H."/>
            <person name="Tritt A."/>
            <person name="Yoshinaga Y."/>
            <person name="Zwiers L.-H."/>
            <person name="Turgeon B."/>
            <person name="Goodwin S."/>
            <person name="Spatafora J."/>
            <person name="Crous P."/>
            <person name="Grigoriev I."/>
        </authorList>
    </citation>
    <scope>NUCLEOTIDE SEQUENCE</scope>
    <source>
        <strain evidence="10">ATCC 36951</strain>
    </source>
</reference>
<evidence type="ECO:0000256" key="2">
    <source>
        <dbReference type="ARBA" id="ARBA00022723"/>
    </source>
</evidence>
<keyword evidence="6" id="KW-0804">Transcription</keyword>
<dbReference type="AlphaFoldDB" id="A0A6A6CDF9"/>
<feature type="compositionally biased region" description="Basic and acidic residues" evidence="8">
    <location>
        <begin position="1"/>
        <end position="12"/>
    </location>
</feature>
<name>A0A6A6CDF9_ZASCE</name>
<organism evidence="10 11">
    <name type="scientific">Zasmidium cellare ATCC 36951</name>
    <dbReference type="NCBI Taxonomy" id="1080233"/>
    <lineage>
        <taxon>Eukaryota</taxon>
        <taxon>Fungi</taxon>
        <taxon>Dikarya</taxon>
        <taxon>Ascomycota</taxon>
        <taxon>Pezizomycotina</taxon>
        <taxon>Dothideomycetes</taxon>
        <taxon>Dothideomycetidae</taxon>
        <taxon>Mycosphaerellales</taxon>
        <taxon>Mycosphaerellaceae</taxon>
        <taxon>Zasmidium</taxon>
    </lineage>
</organism>
<keyword evidence="2" id="KW-0479">Metal-binding</keyword>
<dbReference type="Gene3D" id="4.10.240.10">
    <property type="entry name" value="Zn(2)-C6 fungal-type DNA-binding domain"/>
    <property type="match status" value="1"/>
</dbReference>
<keyword evidence="7" id="KW-0539">Nucleus</keyword>
<sequence>MASSCQDKDIHSRRVSHAMGASRKSSSPGVARASQSPEEEVDTVLRSLPSCDRCRTSKKRCDTQLPACSNCARFNVDCIFYDHVAKEKVSRSYILELVQRLHQLKNGDVDWRSESSLNTPHPAYHFTNVRNAYRLIGLHAPLFTKTSSHHPSESKQFQGQDRSYPPLEPPNGLAISSELHYFLVENYMEKCNTVYPILEAGRTVLQQDPSQSNSISPWTYFVLNMSCYRAAQTCFESVMSELDVEALQAVLLLALYSLFDPQQGNIGQQIAFAHRLEIELAEREADSLDGLDSSLGRLRKVIFYLGTQVSSVLERSVGFHSMISLISHDKEKRTVLNIADQSDDHVYSLFALQASARNETNDDPTSKFELLRLPRSPLAQVATDETLFLIKGDAASATRLINAYTSDETVYTILTSHLAFKAATILLSSSEPLERQRGYAKGPQILDRCTLKWPNAQALYDVVQKSSLTEK</sequence>
<dbReference type="InterPro" id="IPR052202">
    <property type="entry name" value="Yeast_MetPath_Reg"/>
</dbReference>
<dbReference type="GO" id="GO:0005634">
    <property type="term" value="C:nucleus"/>
    <property type="evidence" value="ECO:0007669"/>
    <property type="project" value="UniProtKB-SubCell"/>
</dbReference>
<comment type="subcellular location">
    <subcellularLocation>
        <location evidence="1">Nucleus</location>
    </subcellularLocation>
</comment>
<evidence type="ECO:0000256" key="5">
    <source>
        <dbReference type="ARBA" id="ARBA00023125"/>
    </source>
</evidence>
<dbReference type="Pfam" id="PF00172">
    <property type="entry name" value="Zn_clus"/>
    <property type="match status" value="1"/>
</dbReference>
<proteinExistence type="predicted"/>
<dbReference type="SMART" id="SM00066">
    <property type="entry name" value="GAL4"/>
    <property type="match status" value="1"/>
</dbReference>
<dbReference type="InterPro" id="IPR001138">
    <property type="entry name" value="Zn2Cys6_DnaBD"/>
</dbReference>
<dbReference type="InterPro" id="IPR036864">
    <property type="entry name" value="Zn2-C6_fun-type_DNA-bd_sf"/>
</dbReference>
<evidence type="ECO:0000256" key="4">
    <source>
        <dbReference type="ARBA" id="ARBA00023015"/>
    </source>
</evidence>
<keyword evidence="3" id="KW-0862">Zinc</keyword>
<dbReference type="PANTHER" id="PTHR47782">
    <property type="entry name" value="ZN(II)2CYS6 TRANSCRIPTION FACTOR (EUROFUNG)-RELATED"/>
    <property type="match status" value="1"/>
</dbReference>
<dbReference type="GO" id="GO:0043565">
    <property type="term" value="F:sequence-specific DNA binding"/>
    <property type="evidence" value="ECO:0007669"/>
    <property type="project" value="TreeGrafter"/>
</dbReference>
<feature type="region of interest" description="Disordered" evidence="8">
    <location>
        <begin position="1"/>
        <end position="41"/>
    </location>
</feature>
<keyword evidence="4" id="KW-0805">Transcription regulation</keyword>
<dbReference type="PROSITE" id="PS00463">
    <property type="entry name" value="ZN2_CY6_FUNGAL_1"/>
    <property type="match status" value="1"/>
</dbReference>
<dbReference type="PROSITE" id="PS50048">
    <property type="entry name" value="ZN2_CY6_FUNGAL_2"/>
    <property type="match status" value="1"/>
</dbReference>
<dbReference type="CDD" id="cd00067">
    <property type="entry name" value="GAL4"/>
    <property type="match status" value="1"/>
</dbReference>
<evidence type="ECO:0000259" key="9">
    <source>
        <dbReference type="PROSITE" id="PS50048"/>
    </source>
</evidence>
<dbReference type="Proteomes" id="UP000799537">
    <property type="component" value="Unassembled WGS sequence"/>
</dbReference>
<accession>A0A6A6CDF9</accession>
<evidence type="ECO:0000313" key="10">
    <source>
        <dbReference type="EMBL" id="KAF2165247.1"/>
    </source>
</evidence>
<evidence type="ECO:0000256" key="1">
    <source>
        <dbReference type="ARBA" id="ARBA00004123"/>
    </source>
</evidence>
<dbReference type="OrthoDB" id="25921at2759"/>
<dbReference type="GO" id="GO:0008270">
    <property type="term" value="F:zinc ion binding"/>
    <property type="evidence" value="ECO:0007669"/>
    <property type="project" value="InterPro"/>
</dbReference>
<evidence type="ECO:0000256" key="3">
    <source>
        <dbReference type="ARBA" id="ARBA00022833"/>
    </source>
</evidence>
<dbReference type="EMBL" id="ML993601">
    <property type="protein sequence ID" value="KAF2165247.1"/>
    <property type="molecule type" value="Genomic_DNA"/>
</dbReference>
<evidence type="ECO:0000256" key="6">
    <source>
        <dbReference type="ARBA" id="ARBA00023163"/>
    </source>
</evidence>
<dbReference type="GeneID" id="54566471"/>
<feature type="compositionally biased region" description="Polar residues" evidence="8">
    <location>
        <begin position="23"/>
        <end position="36"/>
    </location>
</feature>
<keyword evidence="5" id="KW-0238">DNA-binding</keyword>
<dbReference type="GO" id="GO:0045944">
    <property type="term" value="P:positive regulation of transcription by RNA polymerase II"/>
    <property type="evidence" value="ECO:0007669"/>
    <property type="project" value="TreeGrafter"/>
</dbReference>
<dbReference type="SUPFAM" id="SSF57701">
    <property type="entry name" value="Zn2/Cys6 DNA-binding domain"/>
    <property type="match status" value="1"/>
</dbReference>
<evidence type="ECO:0000256" key="8">
    <source>
        <dbReference type="SAM" id="MobiDB-lite"/>
    </source>
</evidence>
<dbReference type="RefSeq" id="XP_033666136.1">
    <property type="nucleotide sequence ID" value="XM_033813199.1"/>
</dbReference>
<feature type="domain" description="Zn(2)-C6 fungal-type" evidence="9">
    <location>
        <begin position="50"/>
        <end position="80"/>
    </location>
</feature>
<gene>
    <name evidence="10" type="ORF">M409DRAFT_56119</name>
</gene>
<keyword evidence="11" id="KW-1185">Reference proteome</keyword>
<dbReference type="GO" id="GO:0000981">
    <property type="term" value="F:DNA-binding transcription factor activity, RNA polymerase II-specific"/>
    <property type="evidence" value="ECO:0007669"/>
    <property type="project" value="InterPro"/>
</dbReference>
<dbReference type="PANTHER" id="PTHR47782:SF1">
    <property type="entry name" value="PYRIMIDINE PATHWAY REGULATORY PROTEIN 1"/>
    <property type="match status" value="1"/>
</dbReference>
<evidence type="ECO:0000313" key="11">
    <source>
        <dbReference type="Proteomes" id="UP000799537"/>
    </source>
</evidence>
<protein>
    <recommendedName>
        <fullName evidence="9">Zn(2)-C6 fungal-type domain-containing protein</fullName>
    </recommendedName>
</protein>